<feature type="chain" id="PRO_5036859254" description="Choice-of-anchor D domain-containing protein" evidence="1">
    <location>
        <begin position="24"/>
        <end position="474"/>
    </location>
</feature>
<dbReference type="AlphaFoldDB" id="A0A918Z8H7"/>
<reference evidence="2" key="1">
    <citation type="journal article" date="2014" name="Int. J. Syst. Evol. Microbiol.">
        <title>Complete genome sequence of Corynebacterium casei LMG S-19264T (=DSM 44701T), isolated from a smear-ripened cheese.</title>
        <authorList>
            <consortium name="US DOE Joint Genome Institute (JGI-PGF)"/>
            <person name="Walter F."/>
            <person name="Albersmeier A."/>
            <person name="Kalinowski J."/>
            <person name="Ruckert C."/>
        </authorList>
    </citation>
    <scope>NUCLEOTIDE SEQUENCE</scope>
    <source>
        <strain evidence="2">KCTC 32020</strain>
    </source>
</reference>
<dbReference type="EMBL" id="BNCF01000015">
    <property type="protein sequence ID" value="GHE41193.1"/>
    <property type="molecule type" value="Genomic_DNA"/>
</dbReference>
<feature type="signal peptide" evidence="1">
    <location>
        <begin position="1"/>
        <end position="23"/>
    </location>
</feature>
<sequence>MSLNKKALATAVAGALLAGNAYAANISTGGAPAYFAREIIATPAAPVTLNTDSTAGVDATELSWNVGYNFSDGEVRYARVECSGNFRFGTGLTVVSNDPGSVNFGSINGIGTNVLTFSVTSLGGANNVVAADTFTITGDHQITGTSSDVVCNVALYDQPSQAQAGGTTGRIPNSLSAGPYLAFRDSYNFTSTPFTATADVSTDYLDFLASGDTTAATAELASWVYDLVDPDAAGPQTAPYDIDGSAITLADLMATGATGTRIVVSGDFSYATSAFLSSGGNCATPIAGMTATITGGNTATFNVGATALPAGTSFCVTRNGTTAIPVTDYTAQLIAVSAAPTTYAVTNRGPHASGSIVRNGTELQAPLVQLPSGYLSRIMLTNTGSVARNYRIRVIGETGNVISTNAANMSGTIPANGSRFFETNTFITGFSAGTRATVIITVDAPTNQIQGLYQIVNPANGSISNHVMVRPGTN</sequence>
<evidence type="ECO:0000313" key="3">
    <source>
        <dbReference type="Proteomes" id="UP000636453"/>
    </source>
</evidence>
<dbReference type="RefSeq" id="WP_146473582.1">
    <property type="nucleotide sequence ID" value="NZ_BNCF01000015.1"/>
</dbReference>
<protein>
    <recommendedName>
        <fullName evidence="4">Choice-of-anchor D domain-containing protein</fullName>
    </recommendedName>
</protein>
<evidence type="ECO:0000313" key="2">
    <source>
        <dbReference type="EMBL" id="GHE41193.1"/>
    </source>
</evidence>
<accession>A0A918Z8H7</accession>
<organism evidence="2 3">
    <name type="scientific">Vulcaniibacterium thermophilum</name>
    <dbReference type="NCBI Taxonomy" id="1169913"/>
    <lineage>
        <taxon>Bacteria</taxon>
        <taxon>Pseudomonadati</taxon>
        <taxon>Pseudomonadota</taxon>
        <taxon>Gammaproteobacteria</taxon>
        <taxon>Lysobacterales</taxon>
        <taxon>Lysobacteraceae</taxon>
        <taxon>Vulcaniibacterium</taxon>
    </lineage>
</organism>
<keyword evidence="1" id="KW-0732">Signal</keyword>
<dbReference type="OrthoDB" id="6057519at2"/>
<gene>
    <name evidence="2" type="ORF">GCM10007167_23900</name>
</gene>
<keyword evidence="3" id="KW-1185">Reference proteome</keyword>
<evidence type="ECO:0008006" key="4">
    <source>
        <dbReference type="Google" id="ProtNLM"/>
    </source>
</evidence>
<reference evidence="2" key="2">
    <citation type="submission" date="2020-09" db="EMBL/GenBank/DDBJ databases">
        <authorList>
            <person name="Sun Q."/>
            <person name="Kim S."/>
        </authorList>
    </citation>
    <scope>NUCLEOTIDE SEQUENCE</scope>
    <source>
        <strain evidence="2">KCTC 32020</strain>
    </source>
</reference>
<name>A0A918Z8H7_9GAMM</name>
<proteinExistence type="predicted"/>
<dbReference type="Proteomes" id="UP000636453">
    <property type="component" value="Unassembled WGS sequence"/>
</dbReference>
<comment type="caution">
    <text evidence="2">The sequence shown here is derived from an EMBL/GenBank/DDBJ whole genome shotgun (WGS) entry which is preliminary data.</text>
</comment>
<evidence type="ECO:0000256" key="1">
    <source>
        <dbReference type="SAM" id="SignalP"/>
    </source>
</evidence>